<accession>A0ABU4HLW7</accession>
<keyword evidence="2" id="KW-0238">DNA-binding</keyword>
<protein>
    <submittedName>
        <fullName evidence="5">Helix-turn-helix domain-containing protein</fullName>
    </submittedName>
</protein>
<organism evidence="5 6">
    <name type="scientific">Conexibacter stalactiti</name>
    <dbReference type="NCBI Taxonomy" id="1940611"/>
    <lineage>
        <taxon>Bacteria</taxon>
        <taxon>Bacillati</taxon>
        <taxon>Actinomycetota</taxon>
        <taxon>Thermoleophilia</taxon>
        <taxon>Solirubrobacterales</taxon>
        <taxon>Conexibacteraceae</taxon>
        <taxon>Conexibacter</taxon>
    </lineage>
</organism>
<evidence type="ECO:0000256" key="2">
    <source>
        <dbReference type="ARBA" id="ARBA00023125"/>
    </source>
</evidence>
<dbReference type="Proteomes" id="UP001284601">
    <property type="component" value="Unassembled WGS sequence"/>
</dbReference>
<dbReference type="PANTHER" id="PTHR33204">
    <property type="entry name" value="TRANSCRIPTIONAL REGULATOR, MARR FAMILY"/>
    <property type="match status" value="1"/>
</dbReference>
<reference evidence="6" key="1">
    <citation type="submission" date="2023-07" db="EMBL/GenBank/DDBJ databases">
        <title>Conexibacter stalactiti sp. nov., isolated from stalactites in a lava cave and emended description of the genus Conexibacter.</title>
        <authorList>
            <person name="Lee S.D."/>
        </authorList>
    </citation>
    <scope>NUCLEOTIDE SEQUENCE [LARGE SCALE GENOMIC DNA]</scope>
    <source>
        <strain evidence="6">KCTC 39840</strain>
    </source>
</reference>
<comment type="caution">
    <text evidence="5">The sequence shown here is derived from an EMBL/GenBank/DDBJ whole genome shotgun (WGS) entry which is preliminary data.</text>
</comment>
<keyword evidence="6" id="KW-1185">Reference proteome</keyword>
<feature type="domain" description="HTH hxlR-type" evidence="4">
    <location>
        <begin position="29"/>
        <end position="132"/>
    </location>
</feature>
<dbReference type="EMBL" id="JAWSTH010000015">
    <property type="protein sequence ID" value="MDW5594291.1"/>
    <property type="molecule type" value="Genomic_DNA"/>
</dbReference>
<proteinExistence type="predicted"/>
<dbReference type="PANTHER" id="PTHR33204:SF37">
    <property type="entry name" value="HTH-TYPE TRANSCRIPTIONAL REGULATOR YODB"/>
    <property type="match status" value="1"/>
</dbReference>
<dbReference type="PROSITE" id="PS51118">
    <property type="entry name" value="HTH_HXLR"/>
    <property type="match status" value="1"/>
</dbReference>
<dbReference type="Gene3D" id="1.10.10.10">
    <property type="entry name" value="Winged helix-like DNA-binding domain superfamily/Winged helix DNA-binding domain"/>
    <property type="match status" value="1"/>
</dbReference>
<name>A0ABU4HLW7_9ACTN</name>
<evidence type="ECO:0000256" key="1">
    <source>
        <dbReference type="ARBA" id="ARBA00023015"/>
    </source>
</evidence>
<evidence type="ECO:0000313" key="5">
    <source>
        <dbReference type="EMBL" id="MDW5594291.1"/>
    </source>
</evidence>
<dbReference type="InterPro" id="IPR036390">
    <property type="entry name" value="WH_DNA-bd_sf"/>
</dbReference>
<dbReference type="SUPFAM" id="SSF46785">
    <property type="entry name" value="Winged helix' DNA-binding domain"/>
    <property type="match status" value="1"/>
</dbReference>
<evidence type="ECO:0000313" key="6">
    <source>
        <dbReference type="Proteomes" id="UP001284601"/>
    </source>
</evidence>
<keyword evidence="3" id="KW-0804">Transcription</keyword>
<evidence type="ECO:0000259" key="4">
    <source>
        <dbReference type="PROSITE" id="PS51118"/>
    </source>
</evidence>
<keyword evidence="1" id="KW-0805">Transcription regulation</keyword>
<dbReference type="Pfam" id="PF01638">
    <property type="entry name" value="HxlR"/>
    <property type="match status" value="1"/>
</dbReference>
<dbReference type="InterPro" id="IPR036388">
    <property type="entry name" value="WH-like_DNA-bd_sf"/>
</dbReference>
<sequence length="137" mass="14778">MAVEQASERNAACAAGDPAGADSAADACCPHYHEAIEFLGKRWTGAIVRVLMNRSPQRFSEIANAVPELSDRLLSERMKELEARGVVARTVSPPPPAPPTRVEYALTPMGRELEPALAALESWAQRWLPGCADAPSR</sequence>
<gene>
    <name evidence="5" type="ORF">R7226_08085</name>
</gene>
<dbReference type="RefSeq" id="WP_318596562.1">
    <property type="nucleotide sequence ID" value="NZ_JAWSTH010000015.1"/>
</dbReference>
<evidence type="ECO:0000256" key="3">
    <source>
        <dbReference type="ARBA" id="ARBA00023163"/>
    </source>
</evidence>
<dbReference type="InterPro" id="IPR002577">
    <property type="entry name" value="HTH_HxlR"/>
</dbReference>